<organism evidence="9 10">
    <name type="scientific">Vanessa tameamea</name>
    <name type="common">Kamehameha butterfly</name>
    <dbReference type="NCBI Taxonomy" id="334116"/>
    <lineage>
        <taxon>Eukaryota</taxon>
        <taxon>Metazoa</taxon>
        <taxon>Ecdysozoa</taxon>
        <taxon>Arthropoda</taxon>
        <taxon>Hexapoda</taxon>
        <taxon>Insecta</taxon>
        <taxon>Pterygota</taxon>
        <taxon>Neoptera</taxon>
        <taxon>Endopterygota</taxon>
        <taxon>Lepidoptera</taxon>
        <taxon>Glossata</taxon>
        <taxon>Ditrysia</taxon>
        <taxon>Papilionoidea</taxon>
        <taxon>Nymphalidae</taxon>
        <taxon>Nymphalinae</taxon>
        <taxon>Vanessa</taxon>
    </lineage>
</organism>
<evidence type="ECO:0000313" key="9">
    <source>
        <dbReference type="Proteomes" id="UP001652626"/>
    </source>
</evidence>
<dbReference type="InterPro" id="IPR001254">
    <property type="entry name" value="Trypsin_dom"/>
</dbReference>
<keyword evidence="4 6" id="KW-0720">Serine protease</keyword>
<keyword evidence="2 6" id="KW-0645">Protease</keyword>
<feature type="chain" id="PRO_5047477265" evidence="7">
    <location>
        <begin position="17"/>
        <end position="296"/>
    </location>
</feature>
<evidence type="ECO:0000313" key="10">
    <source>
        <dbReference type="RefSeq" id="XP_026493955.2"/>
    </source>
</evidence>
<keyword evidence="7" id="KW-0732">Signal</keyword>
<dbReference type="PROSITE" id="PS00134">
    <property type="entry name" value="TRYPSIN_HIS"/>
    <property type="match status" value="1"/>
</dbReference>
<dbReference type="SUPFAM" id="SSF50494">
    <property type="entry name" value="Trypsin-like serine proteases"/>
    <property type="match status" value="1"/>
</dbReference>
<dbReference type="AlphaFoldDB" id="A0A8B8IAA5"/>
<dbReference type="GeneID" id="113399124"/>
<dbReference type="PROSITE" id="PS50240">
    <property type="entry name" value="TRYPSIN_DOM"/>
    <property type="match status" value="1"/>
</dbReference>
<dbReference type="InterPro" id="IPR050430">
    <property type="entry name" value="Peptidase_S1"/>
</dbReference>
<dbReference type="Pfam" id="PF00089">
    <property type="entry name" value="Trypsin"/>
    <property type="match status" value="1"/>
</dbReference>
<gene>
    <name evidence="10" type="primary">LOC113399124</name>
</gene>
<proteinExistence type="inferred from homology"/>
<comment type="similarity">
    <text evidence="1">Belongs to the peptidase S1 family.</text>
</comment>
<dbReference type="OrthoDB" id="5565075at2759"/>
<feature type="domain" description="Peptidase S1" evidence="8">
    <location>
        <begin position="59"/>
        <end position="296"/>
    </location>
</feature>
<dbReference type="CDD" id="cd00190">
    <property type="entry name" value="Tryp_SPc"/>
    <property type="match status" value="1"/>
</dbReference>
<evidence type="ECO:0000259" key="8">
    <source>
        <dbReference type="PROSITE" id="PS50240"/>
    </source>
</evidence>
<evidence type="ECO:0000256" key="4">
    <source>
        <dbReference type="ARBA" id="ARBA00022825"/>
    </source>
</evidence>
<accession>A0A8B8IAA5</accession>
<dbReference type="PROSITE" id="PS00135">
    <property type="entry name" value="TRYPSIN_SER"/>
    <property type="match status" value="1"/>
</dbReference>
<dbReference type="OMA" id="NICTRTI"/>
<reference evidence="10" key="1">
    <citation type="submission" date="2025-08" db="UniProtKB">
        <authorList>
            <consortium name="RefSeq"/>
        </authorList>
    </citation>
    <scope>IDENTIFICATION</scope>
    <source>
        <tissue evidence="10">Whole body</tissue>
    </source>
</reference>
<dbReference type="PANTHER" id="PTHR24276:SF96">
    <property type="entry name" value="PEPTIDASE S1 DOMAIN-CONTAINING PROTEIN"/>
    <property type="match status" value="1"/>
</dbReference>
<dbReference type="GO" id="GO:0004252">
    <property type="term" value="F:serine-type endopeptidase activity"/>
    <property type="evidence" value="ECO:0007669"/>
    <property type="project" value="InterPro"/>
</dbReference>
<keyword evidence="5" id="KW-1015">Disulfide bond</keyword>
<evidence type="ECO:0000256" key="6">
    <source>
        <dbReference type="RuleBase" id="RU363034"/>
    </source>
</evidence>
<name>A0A8B8IAA5_VANTA</name>
<evidence type="ECO:0000256" key="2">
    <source>
        <dbReference type="ARBA" id="ARBA00022670"/>
    </source>
</evidence>
<dbReference type="RefSeq" id="XP_026493955.2">
    <property type="nucleotide sequence ID" value="XM_026638170.2"/>
</dbReference>
<keyword evidence="9" id="KW-1185">Reference proteome</keyword>
<evidence type="ECO:0000256" key="7">
    <source>
        <dbReference type="SAM" id="SignalP"/>
    </source>
</evidence>
<feature type="signal peptide" evidence="7">
    <location>
        <begin position="1"/>
        <end position="16"/>
    </location>
</feature>
<dbReference type="PANTHER" id="PTHR24276">
    <property type="entry name" value="POLYSERASE-RELATED"/>
    <property type="match status" value="1"/>
</dbReference>
<dbReference type="InterPro" id="IPR001314">
    <property type="entry name" value="Peptidase_S1A"/>
</dbReference>
<dbReference type="GO" id="GO:0006508">
    <property type="term" value="P:proteolysis"/>
    <property type="evidence" value="ECO:0007669"/>
    <property type="project" value="UniProtKB-KW"/>
</dbReference>
<keyword evidence="3 6" id="KW-0378">Hydrolase</keyword>
<evidence type="ECO:0000256" key="1">
    <source>
        <dbReference type="ARBA" id="ARBA00007664"/>
    </source>
</evidence>
<protein>
    <submittedName>
        <fullName evidence="10">Brachyurin-like</fullName>
    </submittedName>
</protein>
<evidence type="ECO:0000256" key="3">
    <source>
        <dbReference type="ARBA" id="ARBA00022801"/>
    </source>
</evidence>
<dbReference type="InterPro" id="IPR043504">
    <property type="entry name" value="Peptidase_S1_PA_chymotrypsin"/>
</dbReference>
<dbReference type="Gene3D" id="2.40.10.10">
    <property type="entry name" value="Trypsin-like serine proteases"/>
    <property type="match status" value="1"/>
</dbReference>
<evidence type="ECO:0000256" key="5">
    <source>
        <dbReference type="ARBA" id="ARBA00023157"/>
    </source>
</evidence>
<dbReference type="PRINTS" id="PR00722">
    <property type="entry name" value="CHYMOTRYPSIN"/>
</dbReference>
<dbReference type="SMART" id="SM00020">
    <property type="entry name" value="Tryp_SPc"/>
    <property type="match status" value="1"/>
</dbReference>
<sequence length="296" mass="31358">MKLAVVLVSFIAYVSAKSYPQDLSDVNPAYGYLTKYGIPEGERIQKAEEEYLRTPSAKIVGGSPAAVGQFKYQAGLISDIIGITGRGVCGGSLITPNRVLTAAHCWNDGRHQAWRVTVVLGSTLLFSGGTRIESTDVQSHPHWFPLLILNDIAVIRLPVNVQLSETIGTIALPTGSLSTEDFVGEAAIASGFGITKDGGGISADQFLNHVTMNVIPNFLCSLAYPSAIRPSNICTRTIGGTSTCRGDSGGPLVVHRNDTPLLVGVTSFGSIFGCGIGFPAAFVRVSSFLDFIHENL</sequence>
<dbReference type="InterPro" id="IPR009003">
    <property type="entry name" value="Peptidase_S1_PA"/>
</dbReference>
<dbReference type="InterPro" id="IPR033116">
    <property type="entry name" value="TRYPSIN_SER"/>
</dbReference>
<dbReference type="Proteomes" id="UP001652626">
    <property type="component" value="Chromosome 15"/>
</dbReference>
<dbReference type="InterPro" id="IPR018114">
    <property type="entry name" value="TRYPSIN_HIS"/>
</dbReference>